<reference evidence="2 3" key="1">
    <citation type="submission" date="2018-10" db="EMBL/GenBank/DDBJ databases">
        <title>Draft genome of Mycobacterium hodleri strain B.</title>
        <authorList>
            <person name="Amande T.J."/>
            <person name="Mcgenity T.J."/>
        </authorList>
    </citation>
    <scope>NUCLEOTIDE SEQUENCE [LARGE SCALE GENOMIC DNA]</scope>
    <source>
        <strain evidence="2 3">B</strain>
    </source>
</reference>
<proteinExistence type="predicted"/>
<dbReference type="InterPro" id="IPR041183">
    <property type="entry name" value="Cyclophilin-like"/>
</dbReference>
<evidence type="ECO:0000313" key="3">
    <source>
        <dbReference type="Proteomes" id="UP000315759"/>
    </source>
</evidence>
<protein>
    <recommendedName>
        <fullName evidence="1">Cyclophilin-like domain-containing protein</fullName>
    </recommendedName>
</protein>
<dbReference type="SUPFAM" id="SSF50891">
    <property type="entry name" value="Cyclophilin-like"/>
    <property type="match status" value="1"/>
</dbReference>
<evidence type="ECO:0000259" key="1">
    <source>
        <dbReference type="Pfam" id="PF18050"/>
    </source>
</evidence>
<dbReference type="InterPro" id="IPR029000">
    <property type="entry name" value="Cyclophilin-like_dom_sf"/>
</dbReference>
<keyword evidence="3" id="KW-1185">Reference proteome</keyword>
<dbReference type="AlphaFoldDB" id="A0A544W5P9"/>
<comment type="caution">
    <text evidence="2">The sequence shown here is derived from an EMBL/GenBank/DDBJ whole genome shotgun (WGS) entry which is preliminary data.</text>
</comment>
<dbReference type="Gene3D" id="2.40.100.20">
    <property type="match status" value="1"/>
</dbReference>
<gene>
    <name evidence="2" type="ORF">D8S82_06840</name>
</gene>
<feature type="domain" description="Cyclophilin-like" evidence="1">
    <location>
        <begin position="1"/>
        <end position="110"/>
    </location>
</feature>
<dbReference type="EMBL" id="VIFX01000006">
    <property type="protein sequence ID" value="TQR87549.1"/>
    <property type="molecule type" value="Genomic_DNA"/>
</dbReference>
<evidence type="ECO:0000313" key="2">
    <source>
        <dbReference type="EMBL" id="TQR87549.1"/>
    </source>
</evidence>
<name>A0A544W5P9_9MYCO</name>
<dbReference type="Proteomes" id="UP000315759">
    <property type="component" value="Unassembled WGS sequence"/>
</dbReference>
<accession>A0A544W5P9</accession>
<dbReference type="Pfam" id="PF18050">
    <property type="entry name" value="Cyclophil_like2"/>
    <property type="match status" value="1"/>
</dbReference>
<organism evidence="2 3">
    <name type="scientific">Mycolicibacterium hodleri</name>
    <dbReference type="NCBI Taxonomy" id="49897"/>
    <lineage>
        <taxon>Bacteria</taxon>
        <taxon>Bacillati</taxon>
        <taxon>Actinomycetota</taxon>
        <taxon>Actinomycetes</taxon>
        <taxon>Mycobacteriales</taxon>
        <taxon>Mycobacteriaceae</taxon>
        <taxon>Mycolicibacterium</taxon>
    </lineage>
</organism>
<sequence>MVVGDTVLTGHLFDNTAARDLAAQLPLTVTFRDLNAAEKTAPLPRKLAVDGMPAGEDPRVGDLGYWAPDGDLVVYYGDVGYWTGIMRLGEIDGGLQSIARQSGDFSATVELAG</sequence>